<reference evidence="1 2" key="1">
    <citation type="submission" date="2022-04" db="EMBL/GenBank/DDBJ databases">
        <title>Hymenobacter sp. isolated from the air.</title>
        <authorList>
            <person name="Won M."/>
            <person name="Lee C.-M."/>
            <person name="Woen H.-Y."/>
            <person name="Kwon S.-W."/>
        </authorList>
    </citation>
    <scope>NUCLEOTIDE SEQUENCE [LARGE SCALE GENOMIC DNA]</scope>
    <source>
        <strain evidence="2">5116 S-27</strain>
    </source>
</reference>
<dbReference type="RefSeq" id="WP_244715329.1">
    <property type="nucleotide sequence ID" value="NZ_CP095049.1"/>
</dbReference>
<keyword evidence="2" id="KW-1185">Reference proteome</keyword>
<evidence type="ECO:0000313" key="2">
    <source>
        <dbReference type="Proteomes" id="UP000831785"/>
    </source>
</evidence>
<proteinExistence type="predicted"/>
<evidence type="ECO:0000313" key="1">
    <source>
        <dbReference type="EMBL" id="UOQ51873.1"/>
    </source>
</evidence>
<dbReference type="Proteomes" id="UP000831785">
    <property type="component" value="Chromosome"/>
</dbReference>
<dbReference type="EMBL" id="CP095049">
    <property type="protein sequence ID" value="UOQ51873.1"/>
    <property type="molecule type" value="Genomic_DNA"/>
</dbReference>
<accession>A0ABY4F769</accession>
<protein>
    <submittedName>
        <fullName evidence="1">Uncharacterized protein</fullName>
    </submittedName>
</protein>
<organism evidence="1 2">
    <name type="scientific">Hymenobacter cellulosivorans</name>
    <dbReference type="NCBI Taxonomy" id="2932249"/>
    <lineage>
        <taxon>Bacteria</taxon>
        <taxon>Pseudomonadati</taxon>
        <taxon>Bacteroidota</taxon>
        <taxon>Cytophagia</taxon>
        <taxon>Cytophagales</taxon>
        <taxon>Hymenobacteraceae</taxon>
        <taxon>Hymenobacter</taxon>
    </lineage>
</organism>
<sequence>MLPSHRVITADVITEHDVKDNSLLHTANYIRTNNRIDFVPVTRIDEHLIELTEHRLTLHSDTVFLSEDVYTIVVRKYTR</sequence>
<gene>
    <name evidence="1" type="ORF">MUN80_19175</name>
</gene>
<name>A0ABY4F769_9BACT</name>